<keyword evidence="5" id="KW-1185">Reference proteome</keyword>
<dbReference type="InterPro" id="IPR011006">
    <property type="entry name" value="CheY-like_superfamily"/>
</dbReference>
<dbReference type="Proteomes" id="UP000468531">
    <property type="component" value="Unassembled WGS sequence"/>
</dbReference>
<evidence type="ECO:0000313" key="4">
    <source>
        <dbReference type="EMBL" id="NEV01043.1"/>
    </source>
</evidence>
<dbReference type="SUPFAM" id="SSF52172">
    <property type="entry name" value="CheY-like"/>
    <property type="match status" value="1"/>
</dbReference>
<dbReference type="SMART" id="SM00448">
    <property type="entry name" value="REC"/>
    <property type="match status" value="1"/>
</dbReference>
<dbReference type="PANTHER" id="PTHR44591">
    <property type="entry name" value="STRESS RESPONSE REGULATOR PROTEIN 1"/>
    <property type="match status" value="1"/>
</dbReference>
<evidence type="ECO:0000259" key="3">
    <source>
        <dbReference type="PROSITE" id="PS50110"/>
    </source>
</evidence>
<gene>
    <name evidence="4" type="ORF">FNJ47_35945</name>
</gene>
<organism evidence="4 5">
    <name type="scientific">Bradyrhizobium uaiense</name>
    <dbReference type="NCBI Taxonomy" id="2594946"/>
    <lineage>
        <taxon>Bacteria</taxon>
        <taxon>Pseudomonadati</taxon>
        <taxon>Pseudomonadota</taxon>
        <taxon>Alphaproteobacteria</taxon>
        <taxon>Hyphomicrobiales</taxon>
        <taxon>Nitrobacteraceae</taxon>
        <taxon>Bradyrhizobium</taxon>
    </lineage>
</organism>
<feature type="domain" description="Response regulatory" evidence="3">
    <location>
        <begin position="6"/>
        <end position="120"/>
    </location>
</feature>
<dbReference type="Pfam" id="PF00072">
    <property type="entry name" value="Response_reg"/>
    <property type="match status" value="1"/>
</dbReference>
<evidence type="ECO:0000256" key="1">
    <source>
        <dbReference type="ARBA" id="ARBA00022553"/>
    </source>
</evidence>
<sequence length="123" mass="13374">MAPRHLISIVDDDPSMRDALAGLVRSLGYDVRVFPSADAFLESSELGQFACAITDIQMPGINGFELKKQLRLRYEALPVIMITARAEPDLEENARQSGAASFLRKPLDALTLAGCLEKAIGGR</sequence>
<keyword evidence="1 2" id="KW-0597">Phosphoprotein</keyword>
<accession>A0A6P1BTW8</accession>
<dbReference type="Gene3D" id="3.40.50.2300">
    <property type="match status" value="1"/>
</dbReference>
<reference evidence="4 5" key="1">
    <citation type="journal article" date="2020" name="Arch. Microbiol.">
        <title>Bradyrhizobium uaiense sp. nov., a new highly efficient cowpea symbiont.</title>
        <authorList>
            <person name="Cabral Michel D."/>
            <person name="Azarias Guimaraes A."/>
            <person name="Martins da Costa E."/>
            <person name="Soares de Carvalho T."/>
            <person name="Balsanelli E."/>
            <person name="Willems A."/>
            <person name="Maltempi de Souza E."/>
            <person name="de Souza Moreira F.M."/>
        </authorList>
    </citation>
    <scope>NUCLEOTIDE SEQUENCE [LARGE SCALE GENOMIC DNA]</scope>
    <source>
        <strain evidence="4 5">UFLA 03-164</strain>
    </source>
</reference>
<evidence type="ECO:0000256" key="2">
    <source>
        <dbReference type="PROSITE-ProRule" id="PRU00169"/>
    </source>
</evidence>
<protein>
    <submittedName>
        <fullName evidence="4">Response regulator</fullName>
    </submittedName>
</protein>
<dbReference type="RefSeq" id="WP_163160578.1">
    <property type="nucleotide sequence ID" value="NZ_VKHP01000212.1"/>
</dbReference>
<name>A0A6P1BTW8_9BRAD</name>
<dbReference type="EMBL" id="VKHP01000212">
    <property type="protein sequence ID" value="NEV01043.1"/>
    <property type="molecule type" value="Genomic_DNA"/>
</dbReference>
<dbReference type="PROSITE" id="PS50110">
    <property type="entry name" value="RESPONSE_REGULATORY"/>
    <property type="match status" value="1"/>
</dbReference>
<dbReference type="PANTHER" id="PTHR44591:SF25">
    <property type="entry name" value="CHEMOTAXIS TWO-COMPONENT RESPONSE REGULATOR"/>
    <property type="match status" value="1"/>
</dbReference>
<dbReference type="AlphaFoldDB" id="A0A6P1BTW8"/>
<dbReference type="InterPro" id="IPR050595">
    <property type="entry name" value="Bact_response_regulator"/>
</dbReference>
<dbReference type="GO" id="GO:0000160">
    <property type="term" value="P:phosphorelay signal transduction system"/>
    <property type="evidence" value="ECO:0007669"/>
    <property type="project" value="InterPro"/>
</dbReference>
<dbReference type="InterPro" id="IPR001789">
    <property type="entry name" value="Sig_transdc_resp-reg_receiver"/>
</dbReference>
<feature type="modified residue" description="4-aspartylphosphate" evidence="2">
    <location>
        <position position="55"/>
    </location>
</feature>
<comment type="caution">
    <text evidence="4">The sequence shown here is derived from an EMBL/GenBank/DDBJ whole genome shotgun (WGS) entry which is preliminary data.</text>
</comment>
<proteinExistence type="predicted"/>
<evidence type="ECO:0000313" key="5">
    <source>
        <dbReference type="Proteomes" id="UP000468531"/>
    </source>
</evidence>